<evidence type="ECO:0000313" key="3">
    <source>
        <dbReference type="Proteomes" id="UP000828390"/>
    </source>
</evidence>
<protein>
    <submittedName>
        <fullName evidence="2">Uncharacterized protein</fullName>
    </submittedName>
</protein>
<proteinExistence type="predicted"/>
<reference evidence="2" key="1">
    <citation type="journal article" date="2019" name="bioRxiv">
        <title>The Genome of the Zebra Mussel, Dreissena polymorpha: A Resource for Invasive Species Research.</title>
        <authorList>
            <person name="McCartney M.A."/>
            <person name="Auch B."/>
            <person name="Kono T."/>
            <person name="Mallez S."/>
            <person name="Zhang Y."/>
            <person name="Obille A."/>
            <person name="Becker A."/>
            <person name="Abrahante J.E."/>
            <person name="Garbe J."/>
            <person name="Badalamenti J.P."/>
            <person name="Herman A."/>
            <person name="Mangelson H."/>
            <person name="Liachko I."/>
            <person name="Sullivan S."/>
            <person name="Sone E.D."/>
            <person name="Koren S."/>
            <person name="Silverstein K.A.T."/>
            <person name="Beckman K.B."/>
            <person name="Gohl D.M."/>
        </authorList>
    </citation>
    <scope>NUCLEOTIDE SEQUENCE</scope>
    <source>
        <strain evidence="2">Duluth1</strain>
        <tissue evidence="2">Whole animal</tissue>
    </source>
</reference>
<feature type="region of interest" description="Disordered" evidence="1">
    <location>
        <begin position="1"/>
        <end position="23"/>
    </location>
</feature>
<accession>A0A9D4GMX9</accession>
<dbReference type="AlphaFoldDB" id="A0A9D4GMX9"/>
<keyword evidence="3" id="KW-1185">Reference proteome</keyword>
<sequence>MTEELQTPWTLSATSDHNSTMQDFTDLTDTTRHRVALMCNMKSEFNARDSVIQ</sequence>
<dbReference type="EMBL" id="JAIWYP010000005">
    <property type="protein sequence ID" value="KAH3818160.1"/>
    <property type="molecule type" value="Genomic_DNA"/>
</dbReference>
<evidence type="ECO:0000256" key="1">
    <source>
        <dbReference type="SAM" id="MobiDB-lite"/>
    </source>
</evidence>
<reference evidence="2" key="2">
    <citation type="submission" date="2020-11" db="EMBL/GenBank/DDBJ databases">
        <authorList>
            <person name="McCartney M.A."/>
            <person name="Auch B."/>
            <person name="Kono T."/>
            <person name="Mallez S."/>
            <person name="Becker A."/>
            <person name="Gohl D.M."/>
            <person name="Silverstein K.A.T."/>
            <person name="Koren S."/>
            <person name="Bechman K.B."/>
            <person name="Herman A."/>
            <person name="Abrahante J.E."/>
            <person name="Garbe J."/>
        </authorList>
    </citation>
    <scope>NUCLEOTIDE SEQUENCE</scope>
    <source>
        <strain evidence="2">Duluth1</strain>
        <tissue evidence="2">Whole animal</tissue>
    </source>
</reference>
<name>A0A9D4GMX9_DREPO</name>
<gene>
    <name evidence="2" type="ORF">DPMN_119756</name>
</gene>
<comment type="caution">
    <text evidence="2">The sequence shown here is derived from an EMBL/GenBank/DDBJ whole genome shotgun (WGS) entry which is preliminary data.</text>
</comment>
<organism evidence="2 3">
    <name type="scientific">Dreissena polymorpha</name>
    <name type="common">Zebra mussel</name>
    <name type="synonym">Mytilus polymorpha</name>
    <dbReference type="NCBI Taxonomy" id="45954"/>
    <lineage>
        <taxon>Eukaryota</taxon>
        <taxon>Metazoa</taxon>
        <taxon>Spiralia</taxon>
        <taxon>Lophotrochozoa</taxon>
        <taxon>Mollusca</taxon>
        <taxon>Bivalvia</taxon>
        <taxon>Autobranchia</taxon>
        <taxon>Heteroconchia</taxon>
        <taxon>Euheterodonta</taxon>
        <taxon>Imparidentia</taxon>
        <taxon>Neoheterodontei</taxon>
        <taxon>Myida</taxon>
        <taxon>Dreissenoidea</taxon>
        <taxon>Dreissenidae</taxon>
        <taxon>Dreissena</taxon>
    </lineage>
</organism>
<evidence type="ECO:0000313" key="2">
    <source>
        <dbReference type="EMBL" id="KAH3818160.1"/>
    </source>
</evidence>
<dbReference type="Proteomes" id="UP000828390">
    <property type="component" value="Unassembled WGS sequence"/>
</dbReference>